<dbReference type="Pfam" id="PF07714">
    <property type="entry name" value="PK_Tyr_Ser-Thr"/>
    <property type="match status" value="1"/>
</dbReference>
<dbReference type="InterPro" id="IPR052451">
    <property type="entry name" value="Ser/Thr_kinase-like"/>
</dbReference>
<dbReference type="Gene3D" id="3.30.200.20">
    <property type="entry name" value="Phosphorylase Kinase, domain 1"/>
    <property type="match status" value="1"/>
</dbReference>
<protein>
    <recommendedName>
        <fullName evidence="2">Protein kinase domain-containing protein</fullName>
    </recommendedName>
</protein>
<dbReference type="SUPFAM" id="SSF56112">
    <property type="entry name" value="Protein kinase-like (PK-like)"/>
    <property type="match status" value="1"/>
</dbReference>
<comment type="caution">
    <text evidence="3">The sequence shown here is derived from an EMBL/GenBank/DDBJ whole genome shotgun (WGS) entry which is preliminary data.</text>
</comment>
<keyword evidence="4" id="KW-1185">Reference proteome</keyword>
<feature type="domain" description="Protein kinase" evidence="2">
    <location>
        <begin position="76"/>
        <end position="346"/>
    </location>
</feature>
<organism evidence="3 4">
    <name type="scientific">Taxus chinensis</name>
    <name type="common">Chinese yew</name>
    <name type="synonym">Taxus wallichiana var. chinensis</name>
    <dbReference type="NCBI Taxonomy" id="29808"/>
    <lineage>
        <taxon>Eukaryota</taxon>
        <taxon>Viridiplantae</taxon>
        <taxon>Streptophyta</taxon>
        <taxon>Embryophyta</taxon>
        <taxon>Tracheophyta</taxon>
        <taxon>Spermatophyta</taxon>
        <taxon>Pinopsida</taxon>
        <taxon>Pinidae</taxon>
        <taxon>Conifers II</taxon>
        <taxon>Cupressales</taxon>
        <taxon>Taxaceae</taxon>
        <taxon>Taxus</taxon>
    </lineage>
</organism>
<dbReference type="PANTHER" id="PTHR48008">
    <property type="entry name" value="LEUCINE-RICH REPEAT RECEPTOR-LIKE PROTEIN KINASE IMK3-RELATED"/>
    <property type="match status" value="1"/>
</dbReference>
<evidence type="ECO:0000256" key="1">
    <source>
        <dbReference type="SAM" id="Phobius"/>
    </source>
</evidence>
<gene>
    <name evidence="3" type="ORF">KI387_035353</name>
</gene>
<reference evidence="3 4" key="1">
    <citation type="journal article" date="2021" name="Nat. Plants">
        <title>The Taxus genome provides insights into paclitaxel biosynthesis.</title>
        <authorList>
            <person name="Xiong X."/>
            <person name="Gou J."/>
            <person name="Liao Q."/>
            <person name="Li Y."/>
            <person name="Zhou Q."/>
            <person name="Bi G."/>
            <person name="Li C."/>
            <person name="Du R."/>
            <person name="Wang X."/>
            <person name="Sun T."/>
            <person name="Guo L."/>
            <person name="Liang H."/>
            <person name="Lu P."/>
            <person name="Wu Y."/>
            <person name="Zhang Z."/>
            <person name="Ro D.K."/>
            <person name="Shang Y."/>
            <person name="Huang S."/>
            <person name="Yan J."/>
        </authorList>
    </citation>
    <scope>NUCLEOTIDE SEQUENCE [LARGE SCALE GENOMIC DNA]</scope>
    <source>
        <strain evidence="3">Ta-2019</strain>
    </source>
</reference>
<dbReference type="InterPro" id="IPR001245">
    <property type="entry name" value="Ser-Thr/Tyr_kinase_cat_dom"/>
</dbReference>
<dbReference type="AlphaFoldDB" id="A0AA38FMJ7"/>
<sequence length="346" mass="37525">MGEAITWIIVGSVIAALLLGLVLVGCSYISCRPSRAVSDSDKSSISFNKGQEEINGCEELIKFEGGEGLTIDGILNASGEVLGKSSYGTVYKARLQINGGMIALRLLRDGCMRRSEEFVAVIQELGVIRNSHLVGLQAFYAGPSGEKLLVYDYIPRGNLAHLLHNRNRVAPGWAKMHRIALGAARGLAYLHAGLQTPIIHGNLKSKNILLGENYEAHLSDFGLHELMNPSSKLGMLEASASQGYMAPEALMLKKANTKTDIYSFGIILLEILTGRRPDQRDSANQIVDLPMVVKNFVLEERISELFNPAILAGGTRSPTEEGLLRVLQLAMGCCAPSPSVRPDIRE</sequence>
<dbReference type="Proteomes" id="UP000824469">
    <property type="component" value="Unassembled WGS sequence"/>
</dbReference>
<dbReference type="GO" id="GO:0005524">
    <property type="term" value="F:ATP binding"/>
    <property type="evidence" value="ECO:0007669"/>
    <property type="project" value="InterPro"/>
</dbReference>
<proteinExistence type="predicted"/>
<name>A0AA38FMJ7_TAXCH</name>
<keyword evidence="1" id="KW-0812">Transmembrane</keyword>
<evidence type="ECO:0000313" key="4">
    <source>
        <dbReference type="Proteomes" id="UP000824469"/>
    </source>
</evidence>
<dbReference type="InterPro" id="IPR011009">
    <property type="entry name" value="Kinase-like_dom_sf"/>
</dbReference>
<feature type="non-terminal residue" evidence="3">
    <location>
        <position position="346"/>
    </location>
</feature>
<dbReference type="OMA" id="ANYECRI"/>
<dbReference type="EMBL" id="JAHRHJ020000007">
    <property type="protein sequence ID" value="KAH9307442.1"/>
    <property type="molecule type" value="Genomic_DNA"/>
</dbReference>
<accession>A0AA38FMJ7</accession>
<evidence type="ECO:0000313" key="3">
    <source>
        <dbReference type="EMBL" id="KAH9307442.1"/>
    </source>
</evidence>
<dbReference type="Gene3D" id="1.10.510.10">
    <property type="entry name" value="Transferase(Phosphotransferase) domain 1"/>
    <property type="match status" value="1"/>
</dbReference>
<dbReference type="PROSITE" id="PS50011">
    <property type="entry name" value="PROTEIN_KINASE_DOM"/>
    <property type="match status" value="1"/>
</dbReference>
<dbReference type="InterPro" id="IPR000719">
    <property type="entry name" value="Prot_kinase_dom"/>
</dbReference>
<dbReference type="GO" id="GO:0004672">
    <property type="term" value="F:protein kinase activity"/>
    <property type="evidence" value="ECO:0007669"/>
    <property type="project" value="InterPro"/>
</dbReference>
<dbReference type="PANTHER" id="PTHR48008:SF13">
    <property type="entry name" value="PROTEIN KINASE SUPERFAMILY PROTEIN"/>
    <property type="match status" value="1"/>
</dbReference>
<evidence type="ECO:0000259" key="2">
    <source>
        <dbReference type="PROSITE" id="PS50011"/>
    </source>
</evidence>
<keyword evidence="1" id="KW-1133">Transmembrane helix</keyword>
<keyword evidence="1" id="KW-0472">Membrane</keyword>
<feature type="transmembrane region" description="Helical" evidence="1">
    <location>
        <begin position="7"/>
        <end position="30"/>
    </location>
</feature>